<evidence type="ECO:0000313" key="2">
    <source>
        <dbReference type="EMBL" id="REJ31112.1"/>
    </source>
</evidence>
<dbReference type="EMBL" id="QEWE01000007">
    <property type="protein sequence ID" value="REJ31112.1"/>
    <property type="molecule type" value="Genomic_DNA"/>
</dbReference>
<accession>A0A3E0K7Q9</accession>
<sequence>MTGTCHREPAGGDFPPPPLCRPGGRAWPGGFFLLTGKIRENLPGSFAPFLSSVCCGPSGPASLTSDCPMLTERPPASAFS</sequence>
<gene>
    <name evidence="2" type="ORF">C6P37_01900</name>
</gene>
<feature type="compositionally biased region" description="Basic and acidic residues" evidence="1">
    <location>
        <begin position="1"/>
        <end position="10"/>
    </location>
</feature>
<dbReference type="Proteomes" id="UP000257014">
    <property type="component" value="Unassembled WGS sequence"/>
</dbReference>
<proteinExistence type="predicted"/>
<protein>
    <submittedName>
        <fullName evidence="2">Uncharacterized protein</fullName>
    </submittedName>
</protein>
<evidence type="ECO:0000313" key="3">
    <source>
        <dbReference type="Proteomes" id="UP000257014"/>
    </source>
</evidence>
<organism evidence="2 3">
    <name type="scientific">Caldibacillus debilis</name>
    <dbReference type="NCBI Taxonomy" id="301148"/>
    <lineage>
        <taxon>Bacteria</taxon>
        <taxon>Bacillati</taxon>
        <taxon>Bacillota</taxon>
        <taxon>Bacilli</taxon>
        <taxon>Bacillales</taxon>
        <taxon>Bacillaceae</taxon>
        <taxon>Caldibacillus</taxon>
    </lineage>
</organism>
<dbReference type="AlphaFoldDB" id="A0A3E0K7Q9"/>
<reference evidence="2 3" key="1">
    <citation type="submission" date="2018-03" db="EMBL/GenBank/DDBJ databases">
        <authorList>
            <person name="Keele B.F."/>
        </authorList>
    </citation>
    <scope>NUCLEOTIDE SEQUENCE [LARGE SCALE GENOMIC DNA]</scope>
    <source>
        <strain evidence="2">ZCTH4_d</strain>
    </source>
</reference>
<comment type="caution">
    <text evidence="2">The sequence shown here is derived from an EMBL/GenBank/DDBJ whole genome shotgun (WGS) entry which is preliminary data.</text>
</comment>
<name>A0A3E0K7Q9_9BACI</name>
<feature type="region of interest" description="Disordered" evidence="1">
    <location>
        <begin position="1"/>
        <end position="21"/>
    </location>
</feature>
<evidence type="ECO:0000256" key="1">
    <source>
        <dbReference type="SAM" id="MobiDB-lite"/>
    </source>
</evidence>